<dbReference type="Proteomes" id="UP000326857">
    <property type="component" value="Unassembled WGS sequence"/>
</dbReference>
<reference evidence="2 3" key="1">
    <citation type="submission" date="2019-09" db="EMBL/GenBank/DDBJ databases">
        <authorList>
            <person name="Dittami M. S."/>
        </authorList>
    </citation>
    <scope>NUCLEOTIDE SEQUENCE [LARGE SCALE GENOMIC DNA]</scope>
    <source>
        <strain evidence="2">SPHINGO391</strain>
    </source>
</reference>
<sequence>MEPEGASARPPMDTGQSGQTE</sequence>
<evidence type="ECO:0000313" key="2">
    <source>
        <dbReference type="EMBL" id="VVT20640.1"/>
    </source>
</evidence>
<name>A0A5E7ZN94_9SPHN</name>
<evidence type="ECO:0000313" key="3">
    <source>
        <dbReference type="Proteomes" id="UP000326857"/>
    </source>
</evidence>
<evidence type="ECO:0000256" key="1">
    <source>
        <dbReference type="SAM" id="MobiDB-lite"/>
    </source>
</evidence>
<dbReference type="AlphaFoldDB" id="A0A5E7ZN94"/>
<proteinExistence type="predicted"/>
<organism evidence="2 3">
    <name type="scientific">Sphingomonas aurantiaca</name>
    <dbReference type="NCBI Taxonomy" id="185949"/>
    <lineage>
        <taxon>Bacteria</taxon>
        <taxon>Pseudomonadati</taxon>
        <taxon>Pseudomonadota</taxon>
        <taxon>Alphaproteobacteria</taxon>
        <taxon>Sphingomonadales</taxon>
        <taxon>Sphingomonadaceae</taxon>
        <taxon>Sphingomonas</taxon>
    </lineage>
</organism>
<feature type="region of interest" description="Disordered" evidence="1">
    <location>
        <begin position="1"/>
        <end position="21"/>
    </location>
</feature>
<gene>
    <name evidence="2" type="ORF">SPHINGO391_470094</name>
</gene>
<dbReference type="EMBL" id="CABVLI010000042">
    <property type="protein sequence ID" value="VVT20640.1"/>
    <property type="molecule type" value="Genomic_DNA"/>
</dbReference>
<accession>A0A5E7ZN94</accession>
<protein>
    <submittedName>
        <fullName evidence="2">Uncharacterized protein</fullName>
    </submittedName>
</protein>